<name>A0A1A9X243_9MUSC</name>
<keyword evidence="1" id="KW-0472">Membrane</keyword>
<dbReference type="VEuPathDB" id="VectorBase:GBRI041429"/>
<sequence length="161" mass="18034">MLFYKRYSLHFCYSIYFSYIWFLDDDHDHDDDNDGIRSDGGGDGGGGGGGNTLLALCRVLVLVANNTKKHIHVLHVNLYIQAIVSFGLYLLQVAAAILLAVVVVVVVVEVAFLYVVFKNFMLYIVELLYFALVWLSASLVGWLVGWLILIETAGYAFTMRT</sequence>
<evidence type="ECO:0000256" key="1">
    <source>
        <dbReference type="SAM" id="Phobius"/>
    </source>
</evidence>
<protein>
    <submittedName>
        <fullName evidence="2">Uncharacterized protein</fullName>
    </submittedName>
</protein>
<reference evidence="3" key="1">
    <citation type="submission" date="2014-03" db="EMBL/GenBank/DDBJ databases">
        <authorList>
            <person name="Aksoy S."/>
            <person name="Warren W."/>
            <person name="Wilson R.K."/>
        </authorList>
    </citation>
    <scope>NUCLEOTIDE SEQUENCE [LARGE SCALE GENOMIC DNA]</scope>
    <source>
        <strain evidence="3">IAEA</strain>
    </source>
</reference>
<proteinExistence type="predicted"/>
<dbReference type="EnsemblMetazoa" id="GBRI041429-RA">
    <property type="protein sequence ID" value="GBRI041429-PA"/>
    <property type="gene ID" value="GBRI041429"/>
</dbReference>
<feature type="transmembrane region" description="Helical" evidence="1">
    <location>
        <begin position="7"/>
        <end position="24"/>
    </location>
</feature>
<feature type="transmembrane region" description="Helical" evidence="1">
    <location>
        <begin position="44"/>
        <end position="64"/>
    </location>
</feature>
<evidence type="ECO:0000313" key="3">
    <source>
        <dbReference type="Proteomes" id="UP000091820"/>
    </source>
</evidence>
<keyword evidence="1" id="KW-0812">Transmembrane</keyword>
<reference evidence="2" key="2">
    <citation type="submission" date="2020-05" db="UniProtKB">
        <authorList>
            <consortium name="EnsemblMetazoa"/>
        </authorList>
    </citation>
    <scope>IDENTIFICATION</scope>
    <source>
        <strain evidence="2">IAEA</strain>
    </source>
</reference>
<organism evidence="2 3">
    <name type="scientific">Glossina brevipalpis</name>
    <dbReference type="NCBI Taxonomy" id="37001"/>
    <lineage>
        <taxon>Eukaryota</taxon>
        <taxon>Metazoa</taxon>
        <taxon>Ecdysozoa</taxon>
        <taxon>Arthropoda</taxon>
        <taxon>Hexapoda</taxon>
        <taxon>Insecta</taxon>
        <taxon>Pterygota</taxon>
        <taxon>Neoptera</taxon>
        <taxon>Endopterygota</taxon>
        <taxon>Diptera</taxon>
        <taxon>Brachycera</taxon>
        <taxon>Muscomorpha</taxon>
        <taxon>Hippoboscoidea</taxon>
        <taxon>Glossinidae</taxon>
        <taxon>Glossina</taxon>
    </lineage>
</organism>
<feature type="transmembrane region" description="Helical" evidence="1">
    <location>
        <begin position="129"/>
        <end position="150"/>
    </location>
</feature>
<dbReference type="AlphaFoldDB" id="A0A1A9X243"/>
<accession>A0A1A9X243</accession>
<feature type="transmembrane region" description="Helical" evidence="1">
    <location>
        <begin position="97"/>
        <end position="117"/>
    </location>
</feature>
<feature type="transmembrane region" description="Helical" evidence="1">
    <location>
        <begin position="71"/>
        <end position="91"/>
    </location>
</feature>
<keyword evidence="3" id="KW-1185">Reference proteome</keyword>
<evidence type="ECO:0000313" key="2">
    <source>
        <dbReference type="EnsemblMetazoa" id="GBRI041429-PA"/>
    </source>
</evidence>
<dbReference type="Proteomes" id="UP000091820">
    <property type="component" value="Unassembled WGS sequence"/>
</dbReference>
<keyword evidence="1" id="KW-1133">Transmembrane helix</keyword>